<dbReference type="InterPro" id="IPR013128">
    <property type="entry name" value="Peptidase_C1A"/>
</dbReference>
<evidence type="ECO:0000313" key="5">
    <source>
        <dbReference type="Proteomes" id="UP000039865"/>
    </source>
</evidence>
<proteinExistence type="inferred from homology"/>
<dbReference type="PANTHER" id="PTHR12411">
    <property type="entry name" value="CYSTEINE PROTEASE FAMILY C1-RELATED"/>
    <property type="match status" value="1"/>
</dbReference>
<dbReference type="Gene3D" id="3.90.70.10">
    <property type="entry name" value="Cysteine proteinases"/>
    <property type="match status" value="1"/>
</dbReference>
<dbReference type="InterPro" id="IPR039417">
    <property type="entry name" value="Peptidase_C1A_papain-like"/>
</dbReference>
<dbReference type="InterPro" id="IPR038765">
    <property type="entry name" value="Papain-like_cys_pep_sf"/>
</dbReference>
<evidence type="ECO:0000313" key="4">
    <source>
        <dbReference type="EMBL" id="CDW91358.1"/>
    </source>
</evidence>
<sequence length="290" mass="32318">MIEDFNAQGDGVKLKLNKFFDIDKETLIQTQDTFLSGTQNFKNIRQSDQKLNNNDQIADDRKLQGTVGPQTNLLEALDWRHQNKVSSVKDQQGCSAGYAFSSIAALESSLMIKDPVRYSIVDLSEQQILDCSVNNGCEGGQVPNVFQYSQRNGITTEALYPYAGSQQQCKQGVRGQILTKNYKHLDTDLNVYNIKKAVQQQPVSASICASSDVFMFYSSGVITSGCCTSVDHNILLVGWNKTQEGMPYWIGKNSYGTQWGEDGYVRIKMEEGSYYQTCGLATTLTYPILP</sequence>
<reference evidence="4 5" key="1">
    <citation type="submission" date="2014-06" db="EMBL/GenBank/DDBJ databases">
        <authorList>
            <person name="Swart Estienne"/>
        </authorList>
    </citation>
    <scope>NUCLEOTIDE SEQUENCE [LARGE SCALE GENOMIC DNA]</scope>
    <source>
        <strain evidence="4 5">130c</strain>
    </source>
</reference>
<dbReference type="InParanoid" id="A0A078BCM8"/>
<keyword evidence="5" id="KW-1185">Reference proteome</keyword>
<organism evidence="4 5">
    <name type="scientific">Stylonychia lemnae</name>
    <name type="common">Ciliate</name>
    <dbReference type="NCBI Taxonomy" id="5949"/>
    <lineage>
        <taxon>Eukaryota</taxon>
        <taxon>Sar</taxon>
        <taxon>Alveolata</taxon>
        <taxon>Ciliophora</taxon>
        <taxon>Intramacronucleata</taxon>
        <taxon>Spirotrichea</taxon>
        <taxon>Stichotrichia</taxon>
        <taxon>Sporadotrichida</taxon>
        <taxon>Oxytrichidae</taxon>
        <taxon>Stylonychinae</taxon>
        <taxon>Stylonychia</taxon>
    </lineage>
</organism>
<evidence type="ECO:0000256" key="1">
    <source>
        <dbReference type="ARBA" id="ARBA00008455"/>
    </source>
</evidence>
<dbReference type="EMBL" id="CCKQ01019336">
    <property type="protein sequence ID" value="CDW91358.1"/>
    <property type="molecule type" value="Genomic_DNA"/>
</dbReference>
<dbReference type="Pfam" id="PF00112">
    <property type="entry name" value="Peptidase_C1"/>
    <property type="match status" value="1"/>
</dbReference>
<dbReference type="Proteomes" id="UP000039865">
    <property type="component" value="Unassembled WGS sequence"/>
</dbReference>
<dbReference type="AlphaFoldDB" id="A0A078BCM8"/>
<protein>
    <submittedName>
        <fullName evidence="4">Vignain</fullName>
    </submittedName>
</protein>
<gene>
    <name evidence="4" type="primary">Contig16356.g17421</name>
    <name evidence="4" type="ORF">STYLEM_20513</name>
</gene>
<dbReference type="GO" id="GO:0006508">
    <property type="term" value="P:proteolysis"/>
    <property type="evidence" value="ECO:0007669"/>
    <property type="project" value="InterPro"/>
</dbReference>
<dbReference type="GO" id="GO:0008234">
    <property type="term" value="F:cysteine-type peptidase activity"/>
    <property type="evidence" value="ECO:0007669"/>
    <property type="project" value="InterPro"/>
</dbReference>
<dbReference type="SMART" id="SM00645">
    <property type="entry name" value="Pept_C1"/>
    <property type="match status" value="1"/>
</dbReference>
<dbReference type="OrthoDB" id="300352at2759"/>
<keyword evidence="2" id="KW-0865">Zymogen</keyword>
<dbReference type="CDD" id="cd02248">
    <property type="entry name" value="Peptidase_C1A"/>
    <property type="match status" value="1"/>
</dbReference>
<dbReference type="InterPro" id="IPR000668">
    <property type="entry name" value="Peptidase_C1A_C"/>
</dbReference>
<name>A0A078BCM8_STYLE</name>
<accession>A0A078BCM8</accession>
<feature type="domain" description="Peptidase C1A papain C-terminal" evidence="3">
    <location>
        <begin position="73"/>
        <end position="288"/>
    </location>
</feature>
<comment type="similarity">
    <text evidence="1">Belongs to the peptidase C1 family.</text>
</comment>
<dbReference type="SUPFAM" id="SSF54001">
    <property type="entry name" value="Cysteine proteinases"/>
    <property type="match status" value="1"/>
</dbReference>
<evidence type="ECO:0000259" key="3">
    <source>
        <dbReference type="SMART" id="SM00645"/>
    </source>
</evidence>
<evidence type="ECO:0000256" key="2">
    <source>
        <dbReference type="ARBA" id="ARBA00023145"/>
    </source>
</evidence>